<organism evidence="2">
    <name type="scientific">Salinispirillum sp. LH 10-3-1</name>
    <dbReference type="NCBI Taxonomy" id="2952525"/>
    <lineage>
        <taxon>Bacteria</taxon>
        <taxon>Pseudomonadati</taxon>
        <taxon>Pseudomonadota</taxon>
        <taxon>Gammaproteobacteria</taxon>
        <taxon>Oceanospirillales</taxon>
        <taxon>Saccharospirillaceae</taxon>
        <taxon>Salinispirillum</taxon>
    </lineage>
</organism>
<dbReference type="RefSeq" id="WP_304994016.1">
    <property type="nucleotide sequence ID" value="NZ_CP101717.1"/>
</dbReference>
<keyword evidence="1" id="KW-0812">Transmembrane</keyword>
<proteinExistence type="predicted"/>
<name>A0AB38YBS0_9GAMM</name>
<sequence>MIVESQIGKPVREERRKGPDIIIKVTNFLSIAALILMLPPLIIIERARPEMESLFDRWFRVTVQAGWDLDVLQGAVLYIVAVFFLSAAGLVLNFMRHKRKDDRIRFTLMIPLAFSIFGGLYVLLRLI</sequence>
<feature type="transmembrane region" description="Helical" evidence="1">
    <location>
        <begin position="75"/>
        <end position="94"/>
    </location>
</feature>
<protein>
    <submittedName>
        <fullName evidence="2">Uncharacterized protein</fullName>
    </submittedName>
</protein>
<reference evidence="2" key="1">
    <citation type="submission" date="2022-07" db="EMBL/GenBank/DDBJ databases">
        <title>Complete genome sequence of Salinispirillum sp. LH10-3-1 capable of multiple carbohydrate inversion isolated from a soda lake.</title>
        <authorList>
            <person name="Liu J."/>
            <person name="Zhai Y."/>
            <person name="Zhang H."/>
            <person name="Yang H."/>
            <person name="Qu J."/>
            <person name="Li J."/>
        </authorList>
    </citation>
    <scope>NUCLEOTIDE SEQUENCE</scope>
    <source>
        <strain evidence="2">LH 10-3-1</strain>
    </source>
</reference>
<dbReference type="EMBL" id="CP101717">
    <property type="protein sequence ID" value="WLD56732.1"/>
    <property type="molecule type" value="Genomic_DNA"/>
</dbReference>
<evidence type="ECO:0000256" key="1">
    <source>
        <dbReference type="SAM" id="Phobius"/>
    </source>
</evidence>
<evidence type="ECO:0000313" key="2">
    <source>
        <dbReference type="EMBL" id="WLD56732.1"/>
    </source>
</evidence>
<keyword evidence="1" id="KW-1133">Transmembrane helix</keyword>
<keyword evidence="1" id="KW-0472">Membrane</keyword>
<gene>
    <name evidence="2" type="ORF">NFC81_08285</name>
</gene>
<feature type="transmembrane region" description="Helical" evidence="1">
    <location>
        <begin position="21"/>
        <end position="44"/>
    </location>
</feature>
<dbReference type="AlphaFoldDB" id="A0AB38YBS0"/>
<accession>A0AB38YBS0</accession>
<feature type="transmembrane region" description="Helical" evidence="1">
    <location>
        <begin position="106"/>
        <end position="124"/>
    </location>
</feature>